<feature type="transmembrane region" description="Helical" evidence="9">
    <location>
        <begin position="299"/>
        <end position="320"/>
    </location>
</feature>
<sequence length="438" mass="45422">MRRLRISIERTSSSEQARRAAEAAAASAAAAVAVSGAHATSTSATRGAQAPATAAQASPGSQPGSSLSAASNNGAGGSGIGPGASPLLRGGEMPRRGGFAWGYVVTLGVLAAIVTGLALYNLRSIVFSIFFAGFITVGLDPLIRWLQRRHFARGWALFTVILLVVAAIVAVIWLIVPIAVEQISSLAVSIPSQIEALQASGWFDTVDAATNGLLGQTLSSINDIIADPKTWAAVGSGVVGFGAAIADAVSTGIFTVILTIYFIATYDSTKEAAFRMVAKSHRATFASYTNRILENVGKYLSGMVILAFINSIFSTILLTLVGVPGAFFIGIAAFFITLIPLVGTIITTCIMTIVAFFQSPVSALIVLLVMLVYMQVEAYLFTPKVMSKAVQVPGSVVLISALAGGTLFGLAGALIAIPISAGVILIIRELVMPRKELS</sequence>
<keyword evidence="4" id="KW-1003">Cell membrane</keyword>
<evidence type="ECO:0000256" key="8">
    <source>
        <dbReference type="SAM" id="MobiDB-lite"/>
    </source>
</evidence>
<feature type="transmembrane region" description="Helical" evidence="9">
    <location>
        <begin position="238"/>
        <end position="266"/>
    </location>
</feature>
<protein>
    <submittedName>
        <fullName evidence="10">Predicted PurR-regulated permease PerM</fullName>
    </submittedName>
</protein>
<keyword evidence="7 9" id="KW-0472">Membrane</keyword>
<evidence type="ECO:0000256" key="5">
    <source>
        <dbReference type="ARBA" id="ARBA00022692"/>
    </source>
</evidence>
<evidence type="ECO:0000256" key="2">
    <source>
        <dbReference type="ARBA" id="ARBA00009773"/>
    </source>
</evidence>
<dbReference type="GO" id="GO:0005886">
    <property type="term" value="C:plasma membrane"/>
    <property type="evidence" value="ECO:0007669"/>
    <property type="project" value="UniProtKB-SubCell"/>
</dbReference>
<gene>
    <name evidence="10" type="ORF">SAMN06309945_0524</name>
</gene>
<reference evidence="10 11" key="1">
    <citation type="submission" date="2017-02" db="EMBL/GenBank/DDBJ databases">
        <authorList>
            <person name="Peterson S.W."/>
        </authorList>
    </citation>
    <scope>NUCLEOTIDE SEQUENCE [LARGE SCALE GENOMIC DNA]</scope>
    <source>
        <strain evidence="10 11">VKM Ac-2059</strain>
    </source>
</reference>
<keyword evidence="3" id="KW-0813">Transport</keyword>
<evidence type="ECO:0000256" key="4">
    <source>
        <dbReference type="ARBA" id="ARBA00022475"/>
    </source>
</evidence>
<feature type="region of interest" description="Disordered" evidence="8">
    <location>
        <begin position="42"/>
        <end position="73"/>
    </location>
</feature>
<feature type="transmembrane region" description="Helical" evidence="9">
    <location>
        <begin position="326"/>
        <end position="346"/>
    </location>
</feature>
<accession>A0A1T5IJJ0</accession>
<keyword evidence="11" id="KW-1185">Reference proteome</keyword>
<evidence type="ECO:0000256" key="7">
    <source>
        <dbReference type="ARBA" id="ARBA00023136"/>
    </source>
</evidence>
<name>A0A1T5IJJ0_9MICO</name>
<dbReference type="STRING" id="123320.SAMN06309945_0524"/>
<dbReference type="PANTHER" id="PTHR21716:SF53">
    <property type="entry name" value="PERMEASE PERM-RELATED"/>
    <property type="match status" value="1"/>
</dbReference>
<dbReference type="Pfam" id="PF01594">
    <property type="entry name" value="AI-2E_transport"/>
    <property type="match status" value="1"/>
</dbReference>
<feature type="transmembrane region" description="Helical" evidence="9">
    <location>
        <begin position="353"/>
        <end position="376"/>
    </location>
</feature>
<organism evidence="10 11">
    <name type="scientific">Okibacterium fritillariae</name>
    <dbReference type="NCBI Taxonomy" id="123320"/>
    <lineage>
        <taxon>Bacteria</taxon>
        <taxon>Bacillati</taxon>
        <taxon>Actinomycetota</taxon>
        <taxon>Actinomycetes</taxon>
        <taxon>Micrococcales</taxon>
        <taxon>Microbacteriaceae</taxon>
        <taxon>Okibacterium</taxon>
    </lineage>
</organism>
<dbReference type="RefSeq" id="WP_234990946.1">
    <property type="nucleotide sequence ID" value="NZ_FUZP01000001.1"/>
</dbReference>
<evidence type="ECO:0000256" key="1">
    <source>
        <dbReference type="ARBA" id="ARBA00004651"/>
    </source>
</evidence>
<feature type="transmembrane region" description="Helical" evidence="9">
    <location>
        <begin position="396"/>
        <end position="427"/>
    </location>
</feature>
<keyword evidence="6 9" id="KW-1133">Transmembrane helix</keyword>
<dbReference type="InterPro" id="IPR002549">
    <property type="entry name" value="AI-2E-like"/>
</dbReference>
<comment type="subcellular location">
    <subcellularLocation>
        <location evidence="1">Cell membrane</location>
        <topology evidence="1">Multi-pass membrane protein</topology>
    </subcellularLocation>
</comment>
<evidence type="ECO:0000256" key="9">
    <source>
        <dbReference type="SAM" id="Phobius"/>
    </source>
</evidence>
<dbReference type="PANTHER" id="PTHR21716">
    <property type="entry name" value="TRANSMEMBRANE PROTEIN"/>
    <property type="match status" value="1"/>
</dbReference>
<feature type="transmembrane region" description="Helical" evidence="9">
    <location>
        <begin position="155"/>
        <end position="176"/>
    </location>
</feature>
<feature type="transmembrane region" description="Helical" evidence="9">
    <location>
        <begin position="99"/>
        <end position="119"/>
    </location>
</feature>
<evidence type="ECO:0000313" key="11">
    <source>
        <dbReference type="Proteomes" id="UP000190857"/>
    </source>
</evidence>
<dbReference type="Proteomes" id="UP000190857">
    <property type="component" value="Unassembled WGS sequence"/>
</dbReference>
<feature type="transmembrane region" description="Helical" evidence="9">
    <location>
        <begin position="125"/>
        <end position="143"/>
    </location>
</feature>
<evidence type="ECO:0000313" key="10">
    <source>
        <dbReference type="EMBL" id="SKC39198.1"/>
    </source>
</evidence>
<keyword evidence="5 9" id="KW-0812">Transmembrane</keyword>
<evidence type="ECO:0000256" key="6">
    <source>
        <dbReference type="ARBA" id="ARBA00022989"/>
    </source>
</evidence>
<proteinExistence type="inferred from homology"/>
<dbReference type="EMBL" id="FUZP01000001">
    <property type="protein sequence ID" value="SKC39198.1"/>
    <property type="molecule type" value="Genomic_DNA"/>
</dbReference>
<evidence type="ECO:0000256" key="3">
    <source>
        <dbReference type="ARBA" id="ARBA00022448"/>
    </source>
</evidence>
<comment type="similarity">
    <text evidence="2">Belongs to the autoinducer-2 exporter (AI-2E) (TC 2.A.86) family.</text>
</comment>
<dbReference type="AlphaFoldDB" id="A0A1T5IJJ0"/>